<proteinExistence type="predicted"/>
<dbReference type="GO" id="GO:0006355">
    <property type="term" value="P:regulation of DNA-templated transcription"/>
    <property type="evidence" value="ECO:0007669"/>
    <property type="project" value="InterPro"/>
</dbReference>
<dbReference type="InterPro" id="IPR009044">
    <property type="entry name" value="ssDNA-bd_transcriptional_reg"/>
</dbReference>
<feature type="compositionally biased region" description="Polar residues" evidence="1">
    <location>
        <begin position="17"/>
        <end position="26"/>
    </location>
</feature>
<feature type="region of interest" description="Disordered" evidence="1">
    <location>
        <begin position="1"/>
        <end position="32"/>
    </location>
</feature>
<feature type="compositionally biased region" description="Low complexity" evidence="1">
    <location>
        <begin position="1"/>
        <end position="15"/>
    </location>
</feature>
<dbReference type="SUPFAM" id="SSF54447">
    <property type="entry name" value="ssDNA-binding transcriptional regulator domain"/>
    <property type="match status" value="1"/>
</dbReference>
<dbReference type="AlphaFoldDB" id="A0A4Y2A3U8"/>
<name>A0A4Y2A3U8_ARAVE</name>
<evidence type="ECO:0000313" key="3">
    <source>
        <dbReference type="Proteomes" id="UP000499080"/>
    </source>
</evidence>
<evidence type="ECO:0000256" key="1">
    <source>
        <dbReference type="SAM" id="MobiDB-lite"/>
    </source>
</evidence>
<dbReference type="OrthoDB" id="2505440at2759"/>
<dbReference type="EMBL" id="BGPR01000004">
    <property type="protein sequence ID" value="GBL74045.1"/>
    <property type="molecule type" value="Genomic_DNA"/>
</dbReference>
<evidence type="ECO:0000313" key="2">
    <source>
        <dbReference type="EMBL" id="GBL74045.1"/>
    </source>
</evidence>
<dbReference type="GO" id="GO:0003677">
    <property type="term" value="F:DNA binding"/>
    <property type="evidence" value="ECO:0007669"/>
    <property type="project" value="InterPro"/>
</dbReference>
<organism evidence="2 3">
    <name type="scientific">Araneus ventricosus</name>
    <name type="common">Orbweaver spider</name>
    <name type="synonym">Epeira ventricosa</name>
    <dbReference type="NCBI Taxonomy" id="182803"/>
    <lineage>
        <taxon>Eukaryota</taxon>
        <taxon>Metazoa</taxon>
        <taxon>Ecdysozoa</taxon>
        <taxon>Arthropoda</taxon>
        <taxon>Chelicerata</taxon>
        <taxon>Arachnida</taxon>
        <taxon>Araneae</taxon>
        <taxon>Araneomorphae</taxon>
        <taxon>Entelegynae</taxon>
        <taxon>Araneoidea</taxon>
        <taxon>Araneidae</taxon>
        <taxon>Araneus</taxon>
    </lineage>
</organism>
<gene>
    <name evidence="2" type="ORF">AVEN_230955_1</name>
</gene>
<comment type="caution">
    <text evidence="2">The sequence shown here is derived from an EMBL/GenBank/DDBJ whole genome shotgun (WGS) entry which is preliminary data.</text>
</comment>
<accession>A0A4Y2A3U8</accession>
<protein>
    <submittedName>
        <fullName evidence="2">Uncharacterized protein</fullName>
    </submittedName>
</protein>
<dbReference type="Proteomes" id="UP000499080">
    <property type="component" value="Unassembled WGS sequence"/>
</dbReference>
<keyword evidence="3" id="KW-1185">Reference proteome</keyword>
<sequence length="94" mass="10680">MKRTSSEPTTSAAPTKKPSTLNNTDGFSADSIPPHNYHLGENNYAVVSDFGYIINVHIRKFRADENGRFFPTKNYVSFSPFVWETLSNDMHRLP</sequence>
<reference evidence="2 3" key="1">
    <citation type="journal article" date="2019" name="Sci. Rep.">
        <title>Orb-weaving spider Araneus ventricosus genome elucidates the spidroin gene catalogue.</title>
        <authorList>
            <person name="Kono N."/>
            <person name="Nakamura H."/>
            <person name="Ohtoshi R."/>
            <person name="Moran D.A.P."/>
            <person name="Shinohara A."/>
            <person name="Yoshida Y."/>
            <person name="Fujiwara M."/>
            <person name="Mori M."/>
            <person name="Tomita M."/>
            <person name="Arakawa K."/>
        </authorList>
    </citation>
    <scope>NUCLEOTIDE SEQUENCE [LARGE SCALE GENOMIC DNA]</scope>
</reference>
<dbReference type="Gene3D" id="2.30.31.10">
    <property type="entry name" value="Transcriptional Coactivator Pc4, Chain A"/>
    <property type="match status" value="1"/>
</dbReference>